<feature type="compositionally biased region" description="Polar residues" evidence="1">
    <location>
        <begin position="25"/>
        <end position="35"/>
    </location>
</feature>
<name>A0A7R8VSM4_TIMDO</name>
<organism evidence="3">
    <name type="scientific">Timema douglasi</name>
    <name type="common">Walking stick</name>
    <dbReference type="NCBI Taxonomy" id="61478"/>
    <lineage>
        <taxon>Eukaryota</taxon>
        <taxon>Metazoa</taxon>
        <taxon>Ecdysozoa</taxon>
        <taxon>Arthropoda</taxon>
        <taxon>Hexapoda</taxon>
        <taxon>Insecta</taxon>
        <taxon>Pterygota</taxon>
        <taxon>Neoptera</taxon>
        <taxon>Polyneoptera</taxon>
        <taxon>Phasmatodea</taxon>
        <taxon>Timematodea</taxon>
        <taxon>Timematoidea</taxon>
        <taxon>Timematidae</taxon>
        <taxon>Timema</taxon>
    </lineage>
</organism>
<evidence type="ECO:0000313" key="3">
    <source>
        <dbReference type="EMBL" id="CAD7204053.1"/>
    </source>
</evidence>
<feature type="transmembrane region" description="Helical" evidence="2">
    <location>
        <begin position="72"/>
        <end position="91"/>
    </location>
</feature>
<keyword evidence="2" id="KW-1133">Transmembrane helix</keyword>
<evidence type="ECO:0000256" key="1">
    <source>
        <dbReference type="SAM" id="MobiDB-lite"/>
    </source>
</evidence>
<proteinExistence type="predicted"/>
<keyword evidence="2" id="KW-0812">Transmembrane</keyword>
<sequence>MRCLGHLQEVSHNTSIEKRKRKSQDLQQTGHGLVSPNNKMQMELIAKKCLLNQFETGVFFVETEYTMVMSPHLYLVVVLLQVVFCYLEVFVNSQYLSVVRV</sequence>
<evidence type="ECO:0000256" key="2">
    <source>
        <dbReference type="SAM" id="Phobius"/>
    </source>
</evidence>
<dbReference type="AlphaFoldDB" id="A0A7R8VSM4"/>
<reference evidence="3" key="1">
    <citation type="submission" date="2020-11" db="EMBL/GenBank/DDBJ databases">
        <authorList>
            <person name="Tran Van P."/>
        </authorList>
    </citation>
    <scope>NUCLEOTIDE SEQUENCE</scope>
</reference>
<feature type="region of interest" description="Disordered" evidence="1">
    <location>
        <begin position="12"/>
        <end position="35"/>
    </location>
</feature>
<keyword evidence="2" id="KW-0472">Membrane</keyword>
<gene>
    <name evidence="3" type="ORF">TDIB3V08_LOCUS10215</name>
</gene>
<accession>A0A7R8VSM4</accession>
<dbReference type="EMBL" id="OA571588">
    <property type="protein sequence ID" value="CAD7204053.1"/>
    <property type="molecule type" value="Genomic_DNA"/>
</dbReference>
<protein>
    <submittedName>
        <fullName evidence="3">Uncharacterized protein</fullName>
    </submittedName>
</protein>